<dbReference type="PANTHER" id="PTHR24559">
    <property type="entry name" value="TRANSPOSON TY3-I GAG-POL POLYPROTEIN"/>
    <property type="match status" value="1"/>
</dbReference>
<evidence type="ECO:0000256" key="1">
    <source>
        <dbReference type="SAM" id="MobiDB-lite"/>
    </source>
</evidence>
<evidence type="ECO:0000313" key="4">
    <source>
        <dbReference type="Proteomes" id="UP001558652"/>
    </source>
</evidence>
<dbReference type="InterPro" id="IPR053134">
    <property type="entry name" value="RNA-dir_DNA_polymerase"/>
</dbReference>
<accession>A0ABD0YZE1</accession>
<feature type="compositionally biased region" description="Basic and acidic residues" evidence="1">
    <location>
        <begin position="370"/>
        <end position="388"/>
    </location>
</feature>
<sequence length="1918" mass="223342">MFQKNKTQETTENAVSFCWEGEAVSSSLSKGQVQIYQSEASLFSNLQPGLLRVLQSDLSVKPHYLTRVLGWKTSRRFVRDTPEIVEEFKQRHNLKKFIISKMKLKNKILQQKKKDKPKDTRSKADNLSGMIESENEPNDVSRVPQRQITERQMNQIRDGHAFMFESPRLSSIPFQMKPIAPTDKIKHKIAQEISRIKSKYRRKISHRVWKENAIIRYKKPKSMAARRRRRRRKLKKLEMELAGDKAETPGPQTAKQEKKRQVRIELKGSGKFGHRLVRMSALFQKSTIKKGLYLKLLDKIRDRGVLNMEGKVKKMARRFSESCSNKGRLLSYSIQQGGSEARYVATRLKLRKNRTMGLEGRRSRSIRNRAKGENKDVEKYETQKESRKKECKRRKKRRGKEGTGEEPAVSSLEVSRKGESPQKKGFGKSSSKKNDGKRKSAKKEGPTPKSGSKMRHIEETGKRRKRKEFGFKIRWRLAEGKLGVRLKYIRKEHKMLVRQRSYKSNNDVLNSISLPYRADTDKIEIMKSKGRVMRKMTLTGLTGENLEQNMRIKRYNLETPMQTETAIRRKMKRKLIDKAIEGLRGMPCRSKNILNVIKDRRRKFNLNKREKLVKLPEDKIQFQSERQKFKHAIKKKIDKNEPLNTICNNPPINEIRQENAEIGNSVDIVPHLEGCTVSRHKQRGYWERILLEGDTREVNKLSGIVQQAKIRKSKRKIARTRRKVRMWIQKNDKMIREGLQEKAWSSVALNCNEEVGNMEEEVQTVVRGLPSTTSMETKAWVNGEPNPILSSQYFPARSHHQEVRTVSPRGISSPILTQCPLSSVSCCVTEFADENVEPLDLKVNLLNEFGDLSADESLVKEAADLAFVPAENEIEGEQELAERMRIKLPANECKTVIMFRRHNKMTSEYIETVGLEKNKLGNILNNKLSFWTQRPPGKVQCPPGRNFPTECCCGLPPQKRIIIGKYTVDDVINMKPIRGILKKLNCGPIMATQTVKGLPISLIKTKSITVVIKLNGQTNRYPGWLEDGGKDDKGRVYLCDRGMPTKKVGRTVTDGNQDHCSRDYAAQRELCRIYTLRTATCETPTRYVTVVKVKESVGPVDSERNHRRPKNVWLVDGKPTTFREWTLAAGEVIKPPLREYKRRRAQYKLTVEEKIKDGNERRLRRRRRHEAKVRRRCQRRNTCWGREEIERRRVRRDVKRQAEEWRQRLVVARRWQVLRRARLALRLARSRNDSIAMLALRRALRGIGARSPGREDMCRVHQRMRNERRRLWQLCNSGDVRAAIVRRRMRRYRLGRSARPQRHSPSRPHRRFRRHRPRLYHRPLRATSTSVAPKFVKRVRSLRAQWIHSRHSAGTARSRPDGADLPPLTNQKIHPAVPISTNTKDITGHSAISMAARKFKNIIARNMNKIKNIRDKKFYLKRTTKLLCGEEEFEEMKKALVENGDNPELDFDWKRVEMEEVQERPISYYREMLKSVIHQVKKFGRVNNAILLKLIREKILSTPCQNRGYILDNFPLTYAQAKGLTRASSKSVKDSNLLTINDLHIDGRYLPDYIIKIDAPDNDLLSNEKYFWGCRTTEKKEIHGAMSKLHRYRWITRNLLTGEDFLDELETPCHLFNIQDDKSPVLADTILSISRTIGRPVSKGYHQIEMAPEDRHKTAYTFERGHHEHRRMHFGLRNAPATFQRLMDAVLKPLGLDFVQGYMDDLEVFSRSRAEHIEHLRRVFNQLKKAKYSAWPKSQCLGSWRLISGLGDTLLKKIVDHLKRKISKLLTEHTFLEYRNGVKELHGSDLWRETRRVTRRYAPLPAFDENGQNITKPEDKAELFSRNLETVFSPNETPSTQTLSDNTEHFVQQQLYKPTPKQIRKTTIHEVKWLIKHMPRPGPDNIPNSVLKNLSQNALVHLTSIIISSLDIQYFPEA</sequence>
<feature type="region of interest" description="Disordered" evidence="1">
    <location>
        <begin position="1350"/>
        <end position="1373"/>
    </location>
</feature>
<dbReference type="InterPro" id="IPR043502">
    <property type="entry name" value="DNA/RNA_pol_sf"/>
</dbReference>
<feature type="region of interest" description="Disordered" evidence="1">
    <location>
        <begin position="354"/>
        <end position="465"/>
    </location>
</feature>
<feature type="region of interest" description="Disordered" evidence="1">
    <location>
        <begin position="237"/>
        <end position="258"/>
    </location>
</feature>
<dbReference type="Gene3D" id="3.10.10.10">
    <property type="entry name" value="HIV Type 1 Reverse Transcriptase, subunit A, domain 1"/>
    <property type="match status" value="1"/>
</dbReference>
<feature type="region of interest" description="Disordered" evidence="1">
    <location>
        <begin position="1295"/>
        <end position="1316"/>
    </location>
</feature>
<comment type="caution">
    <text evidence="3">The sequence shown here is derived from an EMBL/GenBank/DDBJ whole genome shotgun (WGS) entry which is preliminary data.</text>
</comment>
<dbReference type="Proteomes" id="UP001558652">
    <property type="component" value="Unassembled WGS sequence"/>
</dbReference>
<dbReference type="Pfam" id="PF00078">
    <property type="entry name" value="RVT_1"/>
    <property type="match status" value="1"/>
</dbReference>
<feature type="compositionally biased region" description="Basic and acidic residues" evidence="1">
    <location>
        <begin position="432"/>
        <end position="446"/>
    </location>
</feature>
<dbReference type="Gene3D" id="3.30.70.270">
    <property type="match status" value="1"/>
</dbReference>
<organism evidence="3 4">
    <name type="scientific">Ranatra chinensis</name>
    <dbReference type="NCBI Taxonomy" id="642074"/>
    <lineage>
        <taxon>Eukaryota</taxon>
        <taxon>Metazoa</taxon>
        <taxon>Ecdysozoa</taxon>
        <taxon>Arthropoda</taxon>
        <taxon>Hexapoda</taxon>
        <taxon>Insecta</taxon>
        <taxon>Pterygota</taxon>
        <taxon>Neoptera</taxon>
        <taxon>Paraneoptera</taxon>
        <taxon>Hemiptera</taxon>
        <taxon>Heteroptera</taxon>
        <taxon>Panheteroptera</taxon>
        <taxon>Nepomorpha</taxon>
        <taxon>Nepidae</taxon>
        <taxon>Ranatrinae</taxon>
        <taxon>Ranatra</taxon>
    </lineage>
</organism>
<feature type="region of interest" description="Disordered" evidence="1">
    <location>
        <begin position="108"/>
        <end position="142"/>
    </location>
</feature>
<evidence type="ECO:0000313" key="3">
    <source>
        <dbReference type="EMBL" id="KAL1130588.1"/>
    </source>
</evidence>
<dbReference type="EMBL" id="JBFDAA010000007">
    <property type="protein sequence ID" value="KAL1130588.1"/>
    <property type="molecule type" value="Genomic_DNA"/>
</dbReference>
<evidence type="ECO:0000259" key="2">
    <source>
        <dbReference type="Pfam" id="PF00078"/>
    </source>
</evidence>
<name>A0ABD0YZE1_9HEMI</name>
<dbReference type="SUPFAM" id="SSF56672">
    <property type="entry name" value="DNA/RNA polymerases"/>
    <property type="match status" value="1"/>
</dbReference>
<feature type="compositionally biased region" description="Basic residues" evidence="1">
    <location>
        <begin position="389"/>
        <end position="399"/>
    </location>
</feature>
<keyword evidence="4" id="KW-1185">Reference proteome</keyword>
<dbReference type="Gene3D" id="3.40.50.300">
    <property type="entry name" value="P-loop containing nucleotide triphosphate hydrolases"/>
    <property type="match status" value="1"/>
</dbReference>
<feature type="domain" description="Reverse transcriptase" evidence="2">
    <location>
        <begin position="1642"/>
        <end position="1733"/>
    </location>
</feature>
<dbReference type="InterPro" id="IPR027417">
    <property type="entry name" value="P-loop_NTPase"/>
</dbReference>
<gene>
    <name evidence="3" type="ORF">AAG570_011834</name>
</gene>
<dbReference type="PANTHER" id="PTHR24559:SF444">
    <property type="entry name" value="REVERSE TRANSCRIPTASE DOMAIN-CONTAINING PROTEIN"/>
    <property type="match status" value="1"/>
</dbReference>
<protein>
    <recommendedName>
        <fullName evidence="2">Reverse transcriptase domain-containing protein</fullName>
    </recommendedName>
</protein>
<dbReference type="CDD" id="cd01647">
    <property type="entry name" value="RT_LTR"/>
    <property type="match status" value="1"/>
</dbReference>
<reference evidence="3 4" key="1">
    <citation type="submission" date="2024-07" db="EMBL/GenBank/DDBJ databases">
        <title>Chromosome-level genome assembly of the water stick insect Ranatra chinensis (Heteroptera: Nepidae).</title>
        <authorList>
            <person name="Liu X."/>
        </authorList>
    </citation>
    <scope>NUCLEOTIDE SEQUENCE [LARGE SCALE GENOMIC DNA]</scope>
    <source>
        <strain evidence="3">Cailab_2021Rc</strain>
        <tissue evidence="3">Muscle</tissue>
    </source>
</reference>
<feature type="compositionally biased region" description="Basic and acidic residues" evidence="1">
    <location>
        <begin position="237"/>
        <end position="247"/>
    </location>
</feature>
<dbReference type="GO" id="GO:0071897">
    <property type="term" value="P:DNA biosynthetic process"/>
    <property type="evidence" value="ECO:0007669"/>
    <property type="project" value="UniProtKB-ARBA"/>
</dbReference>
<proteinExistence type="predicted"/>
<dbReference type="InterPro" id="IPR000477">
    <property type="entry name" value="RT_dom"/>
</dbReference>
<dbReference type="InterPro" id="IPR043128">
    <property type="entry name" value="Rev_trsase/Diguanyl_cyclase"/>
</dbReference>